<proteinExistence type="predicted"/>
<reference evidence="2 3" key="1">
    <citation type="submission" date="2020-06" db="EMBL/GenBank/DDBJ databases">
        <authorList>
            <person name="Cao W.R."/>
        </authorList>
    </citation>
    <scope>NUCLEOTIDE SEQUENCE [LARGE SCALE GENOMIC DNA]</scope>
    <source>
        <strain evidence="2 3">B1Z28</strain>
    </source>
</reference>
<dbReference type="SUPFAM" id="SSF55729">
    <property type="entry name" value="Acyl-CoA N-acyltransferases (Nat)"/>
    <property type="match status" value="1"/>
</dbReference>
<dbReference type="Gene3D" id="3.40.630.30">
    <property type="match status" value="1"/>
</dbReference>
<dbReference type="PROSITE" id="PS51186">
    <property type="entry name" value="GNAT"/>
    <property type="match status" value="1"/>
</dbReference>
<keyword evidence="3" id="KW-1185">Reference proteome</keyword>
<protein>
    <submittedName>
        <fullName evidence="2">GNAT family N-acetyltransferase</fullName>
    </submittedName>
</protein>
<dbReference type="Proteomes" id="UP000630805">
    <property type="component" value="Unassembled WGS sequence"/>
</dbReference>
<dbReference type="RefSeq" id="WP_176865075.1">
    <property type="nucleotide sequence ID" value="NZ_JABXWT010000005.1"/>
</dbReference>
<evidence type="ECO:0000259" key="1">
    <source>
        <dbReference type="PROSITE" id="PS51186"/>
    </source>
</evidence>
<name>A0ABX2PS91_9RHOB</name>
<feature type="domain" description="N-acetyltransferase" evidence="1">
    <location>
        <begin position="1"/>
        <end position="137"/>
    </location>
</feature>
<evidence type="ECO:0000313" key="2">
    <source>
        <dbReference type="EMBL" id="NVO56521.1"/>
    </source>
</evidence>
<dbReference type="Pfam" id="PF00583">
    <property type="entry name" value="Acetyltransf_1"/>
    <property type="match status" value="1"/>
</dbReference>
<sequence>MTPQEMASTHAAAFKQSRPWTAAEFADLLDSRFVHYVGTPQSFALFQVIAGEVELLTLATHPTVQRQGLAVKCMENWHSKAVGLGATRAFLDVASDNLAAIALYERCQYRPCGQRKGYYARKNGKSCDAILMECTLP</sequence>
<organism evidence="2 3">
    <name type="scientific">Ruegeria haliotis</name>
    <dbReference type="NCBI Taxonomy" id="2747601"/>
    <lineage>
        <taxon>Bacteria</taxon>
        <taxon>Pseudomonadati</taxon>
        <taxon>Pseudomonadota</taxon>
        <taxon>Alphaproteobacteria</taxon>
        <taxon>Rhodobacterales</taxon>
        <taxon>Roseobacteraceae</taxon>
        <taxon>Ruegeria</taxon>
    </lineage>
</organism>
<dbReference type="InterPro" id="IPR016181">
    <property type="entry name" value="Acyl_CoA_acyltransferase"/>
</dbReference>
<accession>A0ABX2PS91</accession>
<comment type="caution">
    <text evidence="2">The sequence shown here is derived from an EMBL/GenBank/DDBJ whole genome shotgun (WGS) entry which is preliminary data.</text>
</comment>
<dbReference type="InterPro" id="IPR000182">
    <property type="entry name" value="GNAT_dom"/>
</dbReference>
<evidence type="ECO:0000313" key="3">
    <source>
        <dbReference type="Proteomes" id="UP000630805"/>
    </source>
</evidence>
<gene>
    <name evidence="2" type="ORF">HW561_12055</name>
</gene>
<dbReference type="EMBL" id="JABXWT010000005">
    <property type="protein sequence ID" value="NVO56521.1"/>
    <property type="molecule type" value="Genomic_DNA"/>
</dbReference>